<feature type="compositionally biased region" description="Basic and acidic residues" evidence="1">
    <location>
        <begin position="103"/>
        <end position="122"/>
    </location>
</feature>
<dbReference type="EMBL" id="PPTA01000001">
    <property type="protein sequence ID" value="TFB07250.1"/>
    <property type="molecule type" value="Genomic_DNA"/>
</dbReference>
<protein>
    <submittedName>
        <fullName evidence="2">Uncharacterized protein</fullName>
    </submittedName>
</protein>
<evidence type="ECO:0000313" key="2">
    <source>
        <dbReference type="EMBL" id="TFB07250.1"/>
    </source>
</evidence>
<sequence length="166" mass="18587">MRSGRKPTLGDELVDAYIFPECTRRVVVLAERPRIPEISVTPPSGDVRRAVSDRGRDQIRLADQTEKVRYKDKSRECLFAAGLNSDDKKTKPSDAKPAQSQRAPEEDKPLEKEEAAEPEKAPKGKAPQASSGPVRTRTLKTLVAFGRQSVSSRRSNSRWWRKSLMG</sequence>
<feature type="region of interest" description="Disordered" evidence="1">
    <location>
        <begin position="34"/>
        <end position="55"/>
    </location>
</feature>
<evidence type="ECO:0000256" key="1">
    <source>
        <dbReference type="SAM" id="MobiDB-lite"/>
    </source>
</evidence>
<keyword evidence="3" id="KW-1185">Reference proteome</keyword>
<feature type="region of interest" description="Disordered" evidence="1">
    <location>
        <begin position="80"/>
        <end position="166"/>
    </location>
</feature>
<name>A0ABY2HFZ9_9HYPO</name>
<proteinExistence type="predicted"/>
<feature type="compositionally biased region" description="Basic residues" evidence="1">
    <location>
        <begin position="155"/>
        <end position="166"/>
    </location>
</feature>
<organism evidence="2 3">
    <name type="scientific">Trichoderma ghanense</name>
    <dbReference type="NCBI Taxonomy" id="65468"/>
    <lineage>
        <taxon>Eukaryota</taxon>
        <taxon>Fungi</taxon>
        <taxon>Dikarya</taxon>
        <taxon>Ascomycota</taxon>
        <taxon>Pezizomycotina</taxon>
        <taxon>Sordariomycetes</taxon>
        <taxon>Hypocreomycetidae</taxon>
        <taxon>Hypocreales</taxon>
        <taxon>Hypocreaceae</taxon>
        <taxon>Trichoderma</taxon>
    </lineage>
</organism>
<feature type="compositionally biased region" description="Basic and acidic residues" evidence="1">
    <location>
        <begin position="85"/>
        <end position="94"/>
    </location>
</feature>
<feature type="compositionally biased region" description="Basic and acidic residues" evidence="1">
    <location>
        <begin position="46"/>
        <end position="55"/>
    </location>
</feature>
<dbReference type="Proteomes" id="UP001642720">
    <property type="component" value="Unassembled WGS sequence"/>
</dbReference>
<dbReference type="RefSeq" id="XP_073563451.1">
    <property type="nucleotide sequence ID" value="XM_073697604.1"/>
</dbReference>
<gene>
    <name evidence="2" type="ORF">CCMA1212_000119</name>
</gene>
<comment type="caution">
    <text evidence="2">The sequence shown here is derived from an EMBL/GenBank/DDBJ whole genome shotgun (WGS) entry which is preliminary data.</text>
</comment>
<dbReference type="GeneID" id="300572054"/>
<accession>A0ABY2HFZ9</accession>
<reference evidence="2 3" key="1">
    <citation type="submission" date="2018-01" db="EMBL/GenBank/DDBJ databases">
        <title>Genome characterization of the sugarcane-associated fungus Trichoderma ghanense CCMA-1212 and their application in lignocelulose bioconversion.</title>
        <authorList>
            <person name="Steindorff A.S."/>
            <person name="Mendes T.D."/>
            <person name="Vilela E.S.D."/>
            <person name="Rodrigues D.S."/>
            <person name="Formighieri E.F."/>
            <person name="Melo I.S."/>
            <person name="Favaro L.C.L."/>
        </authorList>
    </citation>
    <scope>NUCLEOTIDE SEQUENCE [LARGE SCALE GENOMIC DNA]</scope>
    <source>
        <strain evidence="2 3">CCMA-1212</strain>
    </source>
</reference>
<evidence type="ECO:0000313" key="3">
    <source>
        <dbReference type="Proteomes" id="UP001642720"/>
    </source>
</evidence>